<comment type="caution">
    <text evidence="1">The sequence shown here is derived from an EMBL/GenBank/DDBJ whole genome shotgun (WGS) entry which is preliminary data.</text>
</comment>
<reference evidence="1" key="1">
    <citation type="submission" date="2021-03" db="EMBL/GenBank/DDBJ databases">
        <title>Draft genome sequence of rust myrtle Austropuccinia psidii MF-1, a brazilian biotype.</title>
        <authorList>
            <person name="Quecine M.C."/>
            <person name="Pachon D.M.R."/>
            <person name="Bonatelli M.L."/>
            <person name="Correr F.H."/>
            <person name="Franceschini L.M."/>
            <person name="Leite T.F."/>
            <person name="Margarido G.R.A."/>
            <person name="Almeida C.A."/>
            <person name="Ferrarezi J.A."/>
            <person name="Labate C.A."/>
        </authorList>
    </citation>
    <scope>NUCLEOTIDE SEQUENCE</scope>
    <source>
        <strain evidence="1">MF-1</strain>
    </source>
</reference>
<name>A0A9Q3K9J7_9BASI</name>
<keyword evidence="2" id="KW-1185">Reference proteome</keyword>
<sequence>MEETIQSNHMDVDKEEARPNLEVQNLPQERCIWRMPELPPFPKVCLTTTSLTLLLDGCGKSTWSQVGANGPRRIFYGQLPPLGVLWHPRHKTFPWPFYGLRPYPAVIGLLGQFPLDQPPGLHL</sequence>
<dbReference type="AlphaFoldDB" id="A0A9Q3K9J7"/>
<dbReference type="Proteomes" id="UP000765509">
    <property type="component" value="Unassembled WGS sequence"/>
</dbReference>
<dbReference type="EMBL" id="AVOT02097698">
    <property type="protein sequence ID" value="MBW0576116.1"/>
    <property type="molecule type" value="Genomic_DNA"/>
</dbReference>
<proteinExistence type="predicted"/>
<evidence type="ECO:0000313" key="2">
    <source>
        <dbReference type="Proteomes" id="UP000765509"/>
    </source>
</evidence>
<organism evidence="1 2">
    <name type="scientific">Austropuccinia psidii MF-1</name>
    <dbReference type="NCBI Taxonomy" id="1389203"/>
    <lineage>
        <taxon>Eukaryota</taxon>
        <taxon>Fungi</taxon>
        <taxon>Dikarya</taxon>
        <taxon>Basidiomycota</taxon>
        <taxon>Pucciniomycotina</taxon>
        <taxon>Pucciniomycetes</taxon>
        <taxon>Pucciniales</taxon>
        <taxon>Sphaerophragmiaceae</taxon>
        <taxon>Austropuccinia</taxon>
    </lineage>
</organism>
<accession>A0A9Q3K9J7</accession>
<evidence type="ECO:0000313" key="1">
    <source>
        <dbReference type="EMBL" id="MBW0576116.1"/>
    </source>
</evidence>
<protein>
    <submittedName>
        <fullName evidence="1">Uncharacterized protein</fullName>
    </submittedName>
</protein>
<gene>
    <name evidence="1" type="ORF">O181_115831</name>
</gene>